<sequence>MEQDELLDFVEMSDEIAVHQHHPNVILHLDIDYFYAQVEEVLKPELKTKPFGVKQGLNIVTCNYLARERGVGKWKPLKECLEKCPELVVVNGEDLTNYKVYSKRISEMLHAMFGPTEKMGLDEHYIDVTKEIEKEILCDKSSTKQKEHHFIGPMYPNESTFDECKCQCKERLMIGTEIAQRVRTKLQEELKLTCSVGIAHNKLLSKLVGQMNKPNNQTVLAPTAAKAFMCELRNLRSITGIGEKTAARIEELGIKSIEELQNFDILKLQKKFGNDMAQRLKEMSLGIDSSDFKPSGKPKTVGLEDSFRPISIRSDAAEKFHALLSRLMIQIQDDGRVPQSIKVTVRKYDPAKKNSIRETKQCTLAPSLFRCSDGKIQLTEGAEQKIIKNVLMLFDRMVDLKQQFNITLLGLCFSKFQEQKRGPASIANYLMKKQDVEVQSITNLSNETCSSFNDSFRSKTASPSSSLMDFETISNNSLDLSGSEESEEPSPKKRKKINLLLVARNRRYSSNDDIASPSKLNVSDLHLNAFDSCDSIRTTPTRIISPLCSEPIACSSSSLRQVEIPPNIDPTVWQELPLDVQRELMMNWQTTTSAPSSTTGTTSIPKTKLSGTKKANNNNTLHKYFVKNS</sequence>
<evidence type="ECO:0000313" key="5">
    <source>
        <dbReference type="EMBL" id="KAG5672638.1"/>
    </source>
</evidence>
<keyword evidence="2" id="KW-0237">DNA synthesis</keyword>
<dbReference type="InterPro" id="IPR043128">
    <property type="entry name" value="Rev_trsase/Diguanyl_cyclase"/>
</dbReference>
<dbReference type="InterPro" id="IPR001126">
    <property type="entry name" value="UmuC"/>
</dbReference>
<dbReference type="Pfam" id="PF00817">
    <property type="entry name" value="IMS"/>
    <property type="match status" value="1"/>
</dbReference>
<dbReference type="Proteomes" id="UP001107558">
    <property type="component" value="Chromosome 3"/>
</dbReference>
<dbReference type="GO" id="GO:0003887">
    <property type="term" value="F:DNA-directed DNA polymerase activity"/>
    <property type="evidence" value="ECO:0007669"/>
    <property type="project" value="InterPro"/>
</dbReference>
<dbReference type="Gene3D" id="3.40.1170.60">
    <property type="match status" value="1"/>
</dbReference>
<proteinExistence type="inferred from homology"/>
<dbReference type="GO" id="GO:0019985">
    <property type="term" value="P:translesion synthesis"/>
    <property type="evidence" value="ECO:0007669"/>
    <property type="project" value="TreeGrafter"/>
</dbReference>
<evidence type="ECO:0000256" key="3">
    <source>
        <dbReference type="SAM" id="MobiDB-lite"/>
    </source>
</evidence>
<dbReference type="FunFam" id="3.30.1490.100:FF:000003">
    <property type="entry name" value="Polymerase (DNA directed) iota"/>
    <property type="match status" value="1"/>
</dbReference>
<dbReference type="SUPFAM" id="SSF100879">
    <property type="entry name" value="Lesion bypass DNA polymerase (Y-family), little finger domain"/>
    <property type="match status" value="1"/>
</dbReference>
<gene>
    <name evidence="5" type="ORF">PVAND_002751</name>
</gene>
<dbReference type="Gene3D" id="1.10.150.20">
    <property type="entry name" value="5' to 3' exonuclease, C-terminal subdomain"/>
    <property type="match status" value="1"/>
</dbReference>
<dbReference type="GO" id="GO:0006281">
    <property type="term" value="P:DNA repair"/>
    <property type="evidence" value="ECO:0007669"/>
    <property type="project" value="InterPro"/>
</dbReference>
<dbReference type="GO" id="GO:0003684">
    <property type="term" value="F:damaged DNA binding"/>
    <property type="evidence" value="ECO:0007669"/>
    <property type="project" value="InterPro"/>
</dbReference>
<dbReference type="OrthoDB" id="1747274at2759"/>
<keyword evidence="6" id="KW-1185">Reference proteome</keyword>
<dbReference type="PROSITE" id="PS50173">
    <property type="entry name" value="UMUC"/>
    <property type="match status" value="1"/>
</dbReference>
<evidence type="ECO:0000256" key="2">
    <source>
        <dbReference type="ARBA" id="ARBA00022634"/>
    </source>
</evidence>
<comment type="similarity">
    <text evidence="1">Belongs to the DNA polymerase type-Y family.</text>
</comment>
<dbReference type="Gene3D" id="6.10.250.1630">
    <property type="match status" value="1"/>
</dbReference>
<reference evidence="5" key="1">
    <citation type="submission" date="2021-03" db="EMBL/GenBank/DDBJ databases">
        <title>Chromosome level genome of the anhydrobiotic midge Polypedilum vanderplanki.</title>
        <authorList>
            <person name="Yoshida Y."/>
            <person name="Kikawada T."/>
            <person name="Gusev O."/>
        </authorList>
    </citation>
    <scope>NUCLEOTIDE SEQUENCE</scope>
    <source>
        <strain evidence="5">NIAS01</strain>
        <tissue evidence="5">Whole body or cell culture</tissue>
    </source>
</reference>
<dbReference type="PANTHER" id="PTHR46404:SF1">
    <property type="entry name" value="DNA POLYMERASE IOTA"/>
    <property type="match status" value="1"/>
</dbReference>
<comment type="caution">
    <text evidence="5">The sequence shown here is derived from an EMBL/GenBank/DDBJ whole genome shotgun (WGS) entry which is preliminary data.</text>
</comment>
<dbReference type="EMBL" id="JADBJN010000003">
    <property type="protein sequence ID" value="KAG5672638.1"/>
    <property type="molecule type" value="Genomic_DNA"/>
</dbReference>
<dbReference type="AlphaFoldDB" id="A0A9J6BTK3"/>
<dbReference type="InterPro" id="IPR043502">
    <property type="entry name" value="DNA/RNA_pol_sf"/>
</dbReference>
<evidence type="ECO:0000313" key="6">
    <source>
        <dbReference type="Proteomes" id="UP001107558"/>
    </source>
</evidence>
<dbReference type="SUPFAM" id="SSF56672">
    <property type="entry name" value="DNA/RNA polymerases"/>
    <property type="match status" value="1"/>
</dbReference>
<dbReference type="Gene3D" id="3.30.1490.100">
    <property type="entry name" value="DNA polymerase, Y-family, little finger domain"/>
    <property type="match status" value="1"/>
</dbReference>
<name>A0A9J6BTK3_POLVA</name>
<protein>
    <recommendedName>
        <fullName evidence="4">UmuC domain-containing protein</fullName>
    </recommendedName>
</protein>
<dbReference type="Pfam" id="PF11799">
    <property type="entry name" value="IMS_C"/>
    <property type="match status" value="1"/>
</dbReference>
<feature type="region of interest" description="Disordered" evidence="3">
    <location>
        <begin position="591"/>
        <end position="616"/>
    </location>
</feature>
<evidence type="ECO:0000256" key="1">
    <source>
        <dbReference type="ARBA" id="ARBA00010945"/>
    </source>
</evidence>
<dbReference type="Gene3D" id="3.30.70.270">
    <property type="match status" value="1"/>
</dbReference>
<accession>A0A9J6BTK3</accession>
<evidence type="ECO:0000259" key="4">
    <source>
        <dbReference type="PROSITE" id="PS50173"/>
    </source>
</evidence>
<dbReference type="InterPro" id="IPR053848">
    <property type="entry name" value="IMS_HHH_1"/>
</dbReference>
<dbReference type="PANTHER" id="PTHR46404">
    <property type="entry name" value="DNA POLYMERASE IOTA"/>
    <property type="match status" value="1"/>
</dbReference>
<dbReference type="Pfam" id="PF21999">
    <property type="entry name" value="IMS_HHH_1"/>
    <property type="match status" value="1"/>
</dbReference>
<dbReference type="PIRSF" id="PIRSF036603">
    <property type="entry name" value="DPol_eta"/>
    <property type="match status" value="1"/>
</dbReference>
<organism evidence="5 6">
    <name type="scientific">Polypedilum vanderplanki</name>
    <name type="common">Sleeping chironomid midge</name>
    <dbReference type="NCBI Taxonomy" id="319348"/>
    <lineage>
        <taxon>Eukaryota</taxon>
        <taxon>Metazoa</taxon>
        <taxon>Ecdysozoa</taxon>
        <taxon>Arthropoda</taxon>
        <taxon>Hexapoda</taxon>
        <taxon>Insecta</taxon>
        <taxon>Pterygota</taxon>
        <taxon>Neoptera</taxon>
        <taxon>Endopterygota</taxon>
        <taxon>Diptera</taxon>
        <taxon>Nematocera</taxon>
        <taxon>Chironomoidea</taxon>
        <taxon>Chironomidae</taxon>
        <taxon>Chironominae</taxon>
        <taxon>Polypedilum</taxon>
        <taxon>Polypedilum</taxon>
    </lineage>
</organism>
<feature type="domain" description="UmuC" evidence="4">
    <location>
        <begin position="26"/>
        <end position="242"/>
    </location>
</feature>
<feature type="compositionally biased region" description="Low complexity" evidence="3">
    <location>
        <begin position="591"/>
        <end position="603"/>
    </location>
</feature>
<dbReference type="InterPro" id="IPR036775">
    <property type="entry name" value="DNA_pol_Y-fam_lit_finger_sf"/>
</dbReference>
<dbReference type="InterPro" id="IPR017961">
    <property type="entry name" value="DNA_pol_Y-fam_little_finger"/>
</dbReference>